<dbReference type="Gene3D" id="3.10.50.40">
    <property type="match status" value="1"/>
</dbReference>
<evidence type="ECO:0000256" key="7">
    <source>
        <dbReference type="ARBA" id="ARBA00023136"/>
    </source>
</evidence>
<evidence type="ECO:0000256" key="8">
    <source>
        <dbReference type="ARBA" id="ARBA00023186"/>
    </source>
</evidence>
<accession>A0A328B173</accession>
<dbReference type="Pfam" id="PF13624">
    <property type="entry name" value="SurA_N_3"/>
    <property type="match status" value="1"/>
</dbReference>
<keyword evidence="4" id="KW-0997">Cell inner membrane</keyword>
<dbReference type="SUPFAM" id="SSF54534">
    <property type="entry name" value="FKBP-like"/>
    <property type="match status" value="1"/>
</dbReference>
<comment type="subcellular location">
    <subcellularLocation>
        <location evidence="1">Cell inner membrane</location>
        <topology evidence="1">Single-pass type II membrane protein</topology>
        <orientation evidence="1">Periplasmic side</orientation>
    </subcellularLocation>
</comment>
<dbReference type="Pfam" id="PF13145">
    <property type="entry name" value="Rotamase_2"/>
    <property type="match status" value="1"/>
</dbReference>
<evidence type="ECO:0000256" key="11">
    <source>
        <dbReference type="ARBA" id="ARBA00038408"/>
    </source>
</evidence>
<evidence type="ECO:0000256" key="3">
    <source>
        <dbReference type="ARBA" id="ARBA00022475"/>
    </source>
</evidence>
<feature type="transmembrane region" description="Helical" evidence="14">
    <location>
        <begin position="12"/>
        <end position="30"/>
    </location>
</feature>
<evidence type="ECO:0000256" key="2">
    <source>
        <dbReference type="ARBA" id="ARBA00018370"/>
    </source>
</evidence>
<dbReference type="InterPro" id="IPR027304">
    <property type="entry name" value="Trigger_fact/SurA_dom_sf"/>
</dbReference>
<keyword evidence="17" id="KW-1185">Reference proteome</keyword>
<evidence type="ECO:0000256" key="13">
    <source>
        <dbReference type="ARBA" id="ARBA00042775"/>
    </source>
</evidence>
<keyword evidence="5 14" id="KW-0812">Transmembrane</keyword>
<evidence type="ECO:0000256" key="12">
    <source>
        <dbReference type="ARBA" id="ARBA00040743"/>
    </source>
</evidence>
<dbReference type="Gene3D" id="1.10.4030.10">
    <property type="entry name" value="Porin chaperone SurA, peptide-binding domain"/>
    <property type="match status" value="1"/>
</dbReference>
<evidence type="ECO:0000256" key="9">
    <source>
        <dbReference type="ARBA" id="ARBA00030642"/>
    </source>
</evidence>
<dbReference type="GO" id="GO:0005886">
    <property type="term" value="C:plasma membrane"/>
    <property type="evidence" value="ECO:0007669"/>
    <property type="project" value="UniProtKB-SubCell"/>
</dbReference>
<dbReference type="EMBL" id="QFYP01000001">
    <property type="protein sequence ID" value="RAK61140.1"/>
    <property type="molecule type" value="Genomic_DNA"/>
</dbReference>
<dbReference type="GO" id="GO:0003755">
    <property type="term" value="F:peptidyl-prolyl cis-trans isomerase activity"/>
    <property type="evidence" value="ECO:0007669"/>
    <property type="project" value="InterPro"/>
</dbReference>
<evidence type="ECO:0000256" key="6">
    <source>
        <dbReference type="ARBA" id="ARBA00022989"/>
    </source>
</evidence>
<evidence type="ECO:0000259" key="15">
    <source>
        <dbReference type="Pfam" id="PF13145"/>
    </source>
</evidence>
<organism evidence="16 17">
    <name type="scientific">Phenylobacterium hankyongense</name>
    <dbReference type="NCBI Taxonomy" id="1813876"/>
    <lineage>
        <taxon>Bacteria</taxon>
        <taxon>Pseudomonadati</taxon>
        <taxon>Pseudomonadota</taxon>
        <taxon>Alphaproteobacteria</taxon>
        <taxon>Caulobacterales</taxon>
        <taxon>Caulobacteraceae</taxon>
        <taxon>Phenylobacterium</taxon>
    </lineage>
</organism>
<sequence length="638" mass="68048">MLSAIRAFAKSWVAAVLIGLLIVSFAVFGIRDVFRNSGPDAVITAGSRTITSTDFKREFDGFKSRAEQEMGQPITNEVAAANGLDRRVLDGLATREAFAELLHRFGIRPSDKLIAGEIAKIPAFFDQVSGRFDKTQYQQRLGENGLTPDKFESVMRDQLAEQQLEAGMANGLRIPRAYSALAGIFALENRDIAYFDVGPAGVPQPALPTDAQLTAFMKENAARLTRPELRVLTVVRFSPQLVAASLPIDEAELKKRYDFRKDTLSTPETRTVVQIPAKDAATAQQIGARLARGETPAAVAKALGVDAITYDNKPQTAIADRKVAAAAFKMQPGQITPVQGDLGVAVVKVVSATPGRTVTLEEARPALEAELRKDAAAEKIYALTQAYDDAHQGGANLAESARKAGVPAVTIGPLSKDGRDSQGQPVPGLSQKLMDTAFSLPAGGESDVIDAGAGEFFAVRVEKVAPPSMPALAEVKPQLIRVWMMREVAKRMEARADELAARVRKGESLDAVAASAGAKVVRATALDRQSARQNQAVSQDILGKVFTAKAGDVFTAQGATFSYVVGKLEAIHTGEGPTLARMAEESRPQMTATIFREMGESARAAARAKVKVKINYDLARTAIGLEPVAAAGKAGKAK</sequence>
<comment type="similarity">
    <text evidence="11">Belongs to the PpiD chaperone family.</text>
</comment>
<protein>
    <recommendedName>
        <fullName evidence="2">Parvulin-like PPIase</fullName>
    </recommendedName>
    <alternativeName>
        <fullName evidence="9">Peptidyl-prolyl cis-trans isomerase plp</fullName>
    </alternativeName>
    <alternativeName>
        <fullName evidence="12">Periplasmic chaperone PpiD</fullName>
    </alternativeName>
    <alternativeName>
        <fullName evidence="13">Periplasmic folding chaperone</fullName>
    </alternativeName>
    <alternativeName>
        <fullName evidence="10">Rotamase plp</fullName>
    </alternativeName>
</protein>
<dbReference type="PANTHER" id="PTHR47529:SF1">
    <property type="entry name" value="PERIPLASMIC CHAPERONE PPID"/>
    <property type="match status" value="1"/>
</dbReference>
<proteinExistence type="inferred from homology"/>
<evidence type="ECO:0000256" key="1">
    <source>
        <dbReference type="ARBA" id="ARBA00004382"/>
    </source>
</evidence>
<comment type="caution">
    <text evidence="16">The sequence shown here is derived from an EMBL/GenBank/DDBJ whole genome shotgun (WGS) entry which is preliminary data.</text>
</comment>
<evidence type="ECO:0000313" key="17">
    <source>
        <dbReference type="Proteomes" id="UP000249842"/>
    </source>
</evidence>
<keyword evidence="8" id="KW-0143">Chaperone</keyword>
<evidence type="ECO:0000313" key="16">
    <source>
        <dbReference type="EMBL" id="RAK61140.1"/>
    </source>
</evidence>
<gene>
    <name evidence="16" type="ORF">DJ021_15650</name>
</gene>
<keyword evidence="7 14" id="KW-0472">Membrane</keyword>
<dbReference type="InterPro" id="IPR000297">
    <property type="entry name" value="PPIase_PpiC"/>
</dbReference>
<dbReference type="OrthoDB" id="9768393at2"/>
<evidence type="ECO:0000256" key="5">
    <source>
        <dbReference type="ARBA" id="ARBA00022692"/>
    </source>
</evidence>
<dbReference type="AlphaFoldDB" id="A0A328B173"/>
<dbReference type="InterPro" id="IPR046357">
    <property type="entry name" value="PPIase_dom_sf"/>
</dbReference>
<feature type="domain" description="PpiC" evidence="15">
    <location>
        <begin position="248"/>
        <end position="365"/>
    </location>
</feature>
<reference evidence="17" key="1">
    <citation type="submission" date="2018-05" db="EMBL/GenBank/DDBJ databases">
        <authorList>
            <person name="Li X."/>
        </authorList>
    </citation>
    <scope>NUCLEOTIDE SEQUENCE [LARGE SCALE GENOMIC DNA]</scope>
    <source>
        <strain evidence="17">HKS-05</strain>
    </source>
</reference>
<evidence type="ECO:0000256" key="4">
    <source>
        <dbReference type="ARBA" id="ARBA00022519"/>
    </source>
</evidence>
<dbReference type="SUPFAM" id="SSF109998">
    <property type="entry name" value="Triger factor/SurA peptide-binding domain-like"/>
    <property type="match status" value="1"/>
</dbReference>
<dbReference type="PANTHER" id="PTHR47529">
    <property type="entry name" value="PEPTIDYL-PROLYL CIS-TRANS ISOMERASE D"/>
    <property type="match status" value="1"/>
</dbReference>
<evidence type="ECO:0000256" key="14">
    <source>
        <dbReference type="SAM" id="Phobius"/>
    </source>
</evidence>
<dbReference type="InterPro" id="IPR052029">
    <property type="entry name" value="PpiD_chaperone"/>
</dbReference>
<keyword evidence="3" id="KW-1003">Cell membrane</keyword>
<dbReference type="RefSeq" id="WP_111458432.1">
    <property type="nucleotide sequence ID" value="NZ_QFYP01000001.1"/>
</dbReference>
<name>A0A328B173_9CAUL</name>
<evidence type="ECO:0000256" key="10">
    <source>
        <dbReference type="ARBA" id="ARBA00031484"/>
    </source>
</evidence>
<dbReference type="Proteomes" id="UP000249842">
    <property type="component" value="Unassembled WGS sequence"/>
</dbReference>
<keyword evidence="6 14" id="KW-1133">Transmembrane helix</keyword>